<evidence type="ECO:0000256" key="1">
    <source>
        <dbReference type="SAM" id="MobiDB-lite"/>
    </source>
</evidence>
<accession>A0AAW2WJ21</accession>
<feature type="region of interest" description="Disordered" evidence="1">
    <location>
        <begin position="23"/>
        <end position="82"/>
    </location>
</feature>
<feature type="compositionally biased region" description="Low complexity" evidence="1">
    <location>
        <begin position="43"/>
        <end position="82"/>
    </location>
</feature>
<dbReference type="EMBL" id="JACGWN010000008">
    <property type="protein sequence ID" value="KAL0439991.1"/>
    <property type="molecule type" value="Genomic_DNA"/>
</dbReference>
<reference evidence="2" key="1">
    <citation type="submission" date="2020-06" db="EMBL/GenBank/DDBJ databases">
        <authorList>
            <person name="Li T."/>
            <person name="Hu X."/>
            <person name="Zhang T."/>
            <person name="Song X."/>
            <person name="Zhang H."/>
            <person name="Dai N."/>
            <person name="Sheng W."/>
            <person name="Hou X."/>
            <person name="Wei L."/>
        </authorList>
    </citation>
    <scope>NUCLEOTIDE SEQUENCE</scope>
    <source>
        <strain evidence="2">KEN1</strain>
        <tissue evidence="2">Leaf</tissue>
    </source>
</reference>
<gene>
    <name evidence="2" type="ORF">Slati_2482100</name>
</gene>
<sequence>MKSLSKSKAPLLKVQAAQQLIQDFTSSGHREPLPGSYGKLESSLRPSYSQLGSSSYSSSSFSGQPYGGYSSSGVGGYSSFRL</sequence>
<evidence type="ECO:0000313" key="2">
    <source>
        <dbReference type="EMBL" id="KAL0439991.1"/>
    </source>
</evidence>
<organism evidence="2">
    <name type="scientific">Sesamum latifolium</name>
    <dbReference type="NCBI Taxonomy" id="2727402"/>
    <lineage>
        <taxon>Eukaryota</taxon>
        <taxon>Viridiplantae</taxon>
        <taxon>Streptophyta</taxon>
        <taxon>Embryophyta</taxon>
        <taxon>Tracheophyta</taxon>
        <taxon>Spermatophyta</taxon>
        <taxon>Magnoliopsida</taxon>
        <taxon>eudicotyledons</taxon>
        <taxon>Gunneridae</taxon>
        <taxon>Pentapetalae</taxon>
        <taxon>asterids</taxon>
        <taxon>lamiids</taxon>
        <taxon>Lamiales</taxon>
        <taxon>Pedaliaceae</taxon>
        <taxon>Sesamum</taxon>
    </lineage>
</organism>
<dbReference type="AlphaFoldDB" id="A0AAW2WJ21"/>
<protein>
    <submittedName>
        <fullName evidence="2">Uncharacterized protein</fullName>
    </submittedName>
</protein>
<name>A0AAW2WJ21_9LAMI</name>
<comment type="caution">
    <text evidence="2">The sequence shown here is derived from an EMBL/GenBank/DDBJ whole genome shotgun (WGS) entry which is preliminary data.</text>
</comment>
<reference evidence="2" key="2">
    <citation type="journal article" date="2024" name="Plant">
        <title>Genomic evolution and insights into agronomic trait innovations of Sesamum species.</title>
        <authorList>
            <person name="Miao H."/>
            <person name="Wang L."/>
            <person name="Qu L."/>
            <person name="Liu H."/>
            <person name="Sun Y."/>
            <person name="Le M."/>
            <person name="Wang Q."/>
            <person name="Wei S."/>
            <person name="Zheng Y."/>
            <person name="Lin W."/>
            <person name="Duan Y."/>
            <person name="Cao H."/>
            <person name="Xiong S."/>
            <person name="Wang X."/>
            <person name="Wei L."/>
            <person name="Li C."/>
            <person name="Ma Q."/>
            <person name="Ju M."/>
            <person name="Zhao R."/>
            <person name="Li G."/>
            <person name="Mu C."/>
            <person name="Tian Q."/>
            <person name="Mei H."/>
            <person name="Zhang T."/>
            <person name="Gao T."/>
            <person name="Zhang H."/>
        </authorList>
    </citation>
    <scope>NUCLEOTIDE SEQUENCE</scope>
    <source>
        <strain evidence="2">KEN1</strain>
    </source>
</reference>
<proteinExistence type="predicted"/>